<dbReference type="InterPro" id="IPR018709">
    <property type="entry name" value="CoA_activase_DUF2229"/>
</dbReference>
<proteinExistence type="predicted"/>
<organism evidence="2 3">
    <name type="scientific">Syntrophomonas wolfei</name>
    <dbReference type="NCBI Taxonomy" id="863"/>
    <lineage>
        <taxon>Bacteria</taxon>
        <taxon>Bacillati</taxon>
        <taxon>Bacillota</taxon>
        <taxon>Clostridia</taxon>
        <taxon>Eubacteriales</taxon>
        <taxon>Syntrophomonadaceae</taxon>
        <taxon>Syntrophomonas</taxon>
    </lineage>
</organism>
<evidence type="ECO:0000313" key="3">
    <source>
        <dbReference type="Proteomes" id="UP000263273"/>
    </source>
</evidence>
<dbReference type="AlphaFoldDB" id="A0A354YVG0"/>
<evidence type="ECO:0000313" key="2">
    <source>
        <dbReference type="EMBL" id="HBK53348.1"/>
    </source>
</evidence>
<comment type="caution">
    <text evidence="2">The sequence shown here is derived from an EMBL/GenBank/DDBJ whole genome shotgun (WGS) entry which is preliminary data.</text>
</comment>
<accession>A0A354YVG0</accession>
<name>A0A354YVG0_9FIRM</name>
<reference evidence="2 3" key="1">
    <citation type="journal article" date="2018" name="Nat. Biotechnol.">
        <title>A standardized bacterial taxonomy based on genome phylogeny substantially revises the tree of life.</title>
        <authorList>
            <person name="Parks D.H."/>
            <person name="Chuvochina M."/>
            <person name="Waite D.W."/>
            <person name="Rinke C."/>
            <person name="Skarshewski A."/>
            <person name="Chaumeil P.A."/>
            <person name="Hugenholtz P."/>
        </authorList>
    </citation>
    <scope>NUCLEOTIDE SEQUENCE [LARGE SCALE GENOMIC DNA]</scope>
    <source>
        <strain evidence="2">UBA10948</strain>
    </source>
</reference>
<sequence>MSRVGIPRSLFYYYYYPLWKSFFLDL</sequence>
<dbReference type="EMBL" id="DNZF01000118">
    <property type="protein sequence ID" value="HBK53348.1"/>
    <property type="molecule type" value="Genomic_DNA"/>
</dbReference>
<feature type="non-terminal residue" evidence="2">
    <location>
        <position position="26"/>
    </location>
</feature>
<dbReference type="Pfam" id="PF09989">
    <property type="entry name" value="DUF2229"/>
    <property type="match status" value="1"/>
</dbReference>
<feature type="domain" description="DUF2229" evidence="1">
    <location>
        <begin position="3"/>
        <end position="26"/>
    </location>
</feature>
<evidence type="ECO:0000259" key="1">
    <source>
        <dbReference type="Pfam" id="PF09989"/>
    </source>
</evidence>
<dbReference type="Proteomes" id="UP000263273">
    <property type="component" value="Unassembled WGS sequence"/>
</dbReference>
<gene>
    <name evidence="2" type="ORF">DDZ44_05385</name>
</gene>
<protein>
    <recommendedName>
        <fullName evidence="1">DUF2229 domain-containing protein</fullName>
    </recommendedName>
</protein>